<name>A0A183LVX7_9TREM</name>
<proteinExistence type="predicted"/>
<dbReference type="Proteomes" id="UP000277204">
    <property type="component" value="Unassembled WGS sequence"/>
</dbReference>
<keyword evidence="2" id="KW-1185">Reference proteome</keyword>
<organism evidence="1 2">
    <name type="scientific">Schistosoma margrebowiei</name>
    <dbReference type="NCBI Taxonomy" id="48269"/>
    <lineage>
        <taxon>Eukaryota</taxon>
        <taxon>Metazoa</taxon>
        <taxon>Spiralia</taxon>
        <taxon>Lophotrochozoa</taxon>
        <taxon>Platyhelminthes</taxon>
        <taxon>Trematoda</taxon>
        <taxon>Digenea</taxon>
        <taxon>Strigeidida</taxon>
        <taxon>Schistosomatoidea</taxon>
        <taxon>Schistosomatidae</taxon>
        <taxon>Schistosoma</taxon>
    </lineage>
</organism>
<accession>A0A183LVX7</accession>
<evidence type="ECO:0000313" key="2">
    <source>
        <dbReference type="Proteomes" id="UP000277204"/>
    </source>
</evidence>
<gene>
    <name evidence="1" type="ORF">SMRZ_LOCUS7952</name>
</gene>
<dbReference type="STRING" id="48269.A0A183LVX7"/>
<protein>
    <submittedName>
        <fullName evidence="1">Uncharacterized protein</fullName>
    </submittedName>
</protein>
<dbReference type="AlphaFoldDB" id="A0A183LVX7"/>
<sequence>MRIVCCIIQSSIFFNNIFCRPRLKIRNRNWSLMPIKLSDNDPQNQDQLRMNESLNNKSGFVLPSGKQLSWLDINKFYPNHTNSPDQLLSTKINLVFVFSLILIFKMFYLK</sequence>
<reference evidence="1 2" key="1">
    <citation type="submission" date="2018-11" db="EMBL/GenBank/DDBJ databases">
        <authorList>
            <consortium name="Pathogen Informatics"/>
        </authorList>
    </citation>
    <scope>NUCLEOTIDE SEQUENCE [LARGE SCALE GENOMIC DNA]</scope>
    <source>
        <strain evidence="1 2">Zambia</strain>
    </source>
</reference>
<dbReference type="EMBL" id="UZAI01003324">
    <property type="protein sequence ID" value="VDO78890.1"/>
    <property type="molecule type" value="Genomic_DNA"/>
</dbReference>
<evidence type="ECO:0000313" key="1">
    <source>
        <dbReference type="EMBL" id="VDO78890.1"/>
    </source>
</evidence>